<dbReference type="RefSeq" id="WP_120695610.1">
    <property type="nucleotide sequence ID" value="NZ_RBDX01000016.1"/>
</dbReference>
<gene>
    <name evidence="4" type="ORF">D7318_05130</name>
    <name evidence="3" type="ORF">D7319_19420</name>
</gene>
<proteinExistence type="predicted"/>
<feature type="transmembrane region" description="Helical" evidence="2">
    <location>
        <begin position="136"/>
        <end position="158"/>
    </location>
</feature>
<dbReference type="EMBL" id="RBDY01000002">
    <property type="protein sequence ID" value="RKN26736.1"/>
    <property type="molecule type" value="Genomic_DNA"/>
</dbReference>
<evidence type="ECO:0000313" key="5">
    <source>
        <dbReference type="Proteomes" id="UP000268652"/>
    </source>
</evidence>
<evidence type="ECO:0000256" key="2">
    <source>
        <dbReference type="SAM" id="Phobius"/>
    </source>
</evidence>
<evidence type="ECO:0000313" key="4">
    <source>
        <dbReference type="EMBL" id="RKN26736.1"/>
    </source>
</evidence>
<evidence type="ECO:0000256" key="1">
    <source>
        <dbReference type="SAM" id="MobiDB-lite"/>
    </source>
</evidence>
<reference evidence="5 6" key="1">
    <citation type="submission" date="2018-09" db="EMBL/GenBank/DDBJ databases">
        <title>Streptomyces sp. nov. DS1-2, an endophytic actinomycete isolated from roots of Dendrobium scabrilingue.</title>
        <authorList>
            <person name="Kuncharoen N."/>
            <person name="Kudo T."/>
            <person name="Ohkuma M."/>
            <person name="Yuki M."/>
            <person name="Tanasupawat S."/>
        </authorList>
    </citation>
    <scope>NUCLEOTIDE SEQUENCE [LARGE SCALE GENOMIC DNA]</scope>
    <source>
        <strain evidence="3 6">AZ1-7</strain>
        <strain evidence="4 5">DS1-2</strain>
    </source>
</reference>
<keyword evidence="5" id="KW-1185">Reference proteome</keyword>
<evidence type="ECO:0000313" key="3">
    <source>
        <dbReference type="EMBL" id="RKN07246.1"/>
    </source>
</evidence>
<evidence type="ECO:0008006" key="7">
    <source>
        <dbReference type="Google" id="ProtNLM"/>
    </source>
</evidence>
<comment type="caution">
    <text evidence="3">The sequence shown here is derived from an EMBL/GenBank/DDBJ whole genome shotgun (WGS) entry which is preliminary data.</text>
</comment>
<sequence>MNSADGFLPPEDQADFEQILDEALRTTRLTSGADAAGIEELRELARDALPDIASAASAEYERLTALRLRLDERPDAGAGLTDAAVAPSGVGVVTVFFALVPVLAGIAGVVFLLLGYLLGVADPEPAMAEPMRTVGWVFALVAAVGLLIAAAGLVIVAARNGSTSIRASAPADHVARARDEWRRALHDNGIAPFLRQHVAALPQHEPDRTPRLRFSSPHFSSPEFSSRGGDAPSRPRYGTPDFSGPKYTSPTEGGADRE</sequence>
<feature type="transmembrane region" description="Helical" evidence="2">
    <location>
        <begin position="90"/>
        <end position="116"/>
    </location>
</feature>
<feature type="region of interest" description="Disordered" evidence="1">
    <location>
        <begin position="206"/>
        <end position="258"/>
    </location>
</feature>
<evidence type="ECO:0000313" key="6">
    <source>
        <dbReference type="Proteomes" id="UP000275024"/>
    </source>
</evidence>
<dbReference type="OrthoDB" id="3868051at2"/>
<keyword evidence="2" id="KW-1133">Transmembrane helix</keyword>
<accession>A0A3A9WHS1</accession>
<name>A0A3A9WHS1_9ACTN</name>
<dbReference type="Proteomes" id="UP000268652">
    <property type="component" value="Unassembled WGS sequence"/>
</dbReference>
<dbReference type="AlphaFoldDB" id="A0A3A9WHS1"/>
<keyword evidence="2" id="KW-0812">Transmembrane</keyword>
<dbReference type="EMBL" id="RBDX01000016">
    <property type="protein sequence ID" value="RKN07246.1"/>
    <property type="molecule type" value="Genomic_DNA"/>
</dbReference>
<dbReference type="Proteomes" id="UP000275024">
    <property type="component" value="Unassembled WGS sequence"/>
</dbReference>
<organism evidence="3 6">
    <name type="scientific">Streptomyces radicis</name>
    <dbReference type="NCBI Taxonomy" id="1750517"/>
    <lineage>
        <taxon>Bacteria</taxon>
        <taxon>Bacillati</taxon>
        <taxon>Actinomycetota</taxon>
        <taxon>Actinomycetes</taxon>
        <taxon>Kitasatosporales</taxon>
        <taxon>Streptomycetaceae</taxon>
        <taxon>Streptomyces</taxon>
    </lineage>
</organism>
<keyword evidence="2" id="KW-0472">Membrane</keyword>
<feature type="compositionally biased region" description="Low complexity" evidence="1">
    <location>
        <begin position="214"/>
        <end position="226"/>
    </location>
</feature>
<protein>
    <recommendedName>
        <fullName evidence="7">Transmembrane protein</fullName>
    </recommendedName>
</protein>